<evidence type="ECO:0000313" key="2">
    <source>
        <dbReference type="Proteomes" id="UP000036987"/>
    </source>
</evidence>
<dbReference type="InterPro" id="IPR018971">
    <property type="entry name" value="DUF1997"/>
</dbReference>
<dbReference type="Proteomes" id="UP000036987">
    <property type="component" value="Unassembled WGS sequence"/>
</dbReference>
<sequence>MSVFLNFGASLPFNFTPAPSHRNILRTISLRTIRACTPSTSSVTPKARFSAKRLESTTVEQFERPLLEYMRLPASQYSVLDAERIERVDDNTFRCYVYKVKFFNFEMCPVLLVRVDEEPFGCSINLLSCELQVEGFPRDESQDEKFSASMVNKISCNPELTGAAETTTTNQKLSSDTMIEVCVDIPLPLRLIPMTVIESAGCGVLNQILKVMVPRFLAQLVKDYKAWASGDSSRKALGTGEI</sequence>
<keyword evidence="2" id="KW-1185">Reference proteome</keyword>
<dbReference type="Pfam" id="PF09366">
    <property type="entry name" value="DUF1997"/>
    <property type="match status" value="1"/>
</dbReference>
<comment type="caution">
    <text evidence="1">The sequence shown here is derived from an EMBL/GenBank/DDBJ whole genome shotgun (WGS) entry which is preliminary data.</text>
</comment>
<protein>
    <submittedName>
        <fullName evidence="1">(RAP Annotation release2) Galactose-binding like domain containingprotein</fullName>
    </submittedName>
</protein>
<evidence type="ECO:0000313" key="1">
    <source>
        <dbReference type="EMBL" id="KMZ62900.1"/>
    </source>
</evidence>
<dbReference type="OrthoDB" id="426136at2759"/>
<proteinExistence type="predicted"/>
<organism evidence="1 2">
    <name type="scientific">Zostera marina</name>
    <name type="common">Eelgrass</name>
    <dbReference type="NCBI Taxonomy" id="29655"/>
    <lineage>
        <taxon>Eukaryota</taxon>
        <taxon>Viridiplantae</taxon>
        <taxon>Streptophyta</taxon>
        <taxon>Embryophyta</taxon>
        <taxon>Tracheophyta</taxon>
        <taxon>Spermatophyta</taxon>
        <taxon>Magnoliopsida</taxon>
        <taxon>Liliopsida</taxon>
        <taxon>Zosteraceae</taxon>
        <taxon>Zostera</taxon>
    </lineage>
</organism>
<name>A0A0K9P3W4_ZOSMR</name>
<gene>
    <name evidence="1" type="ORF">ZOSMA_43G00820</name>
</gene>
<dbReference type="STRING" id="29655.A0A0K9P3W4"/>
<accession>A0A0K9P3W4</accession>
<dbReference type="AlphaFoldDB" id="A0A0K9P3W4"/>
<dbReference type="PANTHER" id="PTHR34131">
    <property type="entry name" value="(RAP ANNOTATION RELEASE2) GALACTOSE-BINDING LIKE DOMAIN CONTAINING PROTEIN"/>
    <property type="match status" value="1"/>
</dbReference>
<dbReference type="EMBL" id="LFYR01001305">
    <property type="protein sequence ID" value="KMZ62900.1"/>
    <property type="molecule type" value="Genomic_DNA"/>
</dbReference>
<dbReference type="PANTHER" id="PTHR34131:SF3">
    <property type="entry name" value="(RAP ANNOTATION RELEASE2) GALACTOSE-BINDING LIKE DOMAIN CONTAINING PROTEIN"/>
    <property type="match status" value="1"/>
</dbReference>
<reference evidence="2" key="1">
    <citation type="journal article" date="2016" name="Nature">
        <title>The genome of the seagrass Zostera marina reveals angiosperm adaptation to the sea.</title>
        <authorList>
            <person name="Olsen J.L."/>
            <person name="Rouze P."/>
            <person name="Verhelst B."/>
            <person name="Lin Y.-C."/>
            <person name="Bayer T."/>
            <person name="Collen J."/>
            <person name="Dattolo E."/>
            <person name="De Paoli E."/>
            <person name="Dittami S."/>
            <person name="Maumus F."/>
            <person name="Michel G."/>
            <person name="Kersting A."/>
            <person name="Lauritano C."/>
            <person name="Lohaus R."/>
            <person name="Toepel M."/>
            <person name="Tonon T."/>
            <person name="Vanneste K."/>
            <person name="Amirebrahimi M."/>
            <person name="Brakel J."/>
            <person name="Bostroem C."/>
            <person name="Chovatia M."/>
            <person name="Grimwood J."/>
            <person name="Jenkins J.W."/>
            <person name="Jueterbock A."/>
            <person name="Mraz A."/>
            <person name="Stam W.T."/>
            <person name="Tice H."/>
            <person name="Bornberg-Bauer E."/>
            <person name="Green P.J."/>
            <person name="Pearson G.A."/>
            <person name="Procaccini G."/>
            <person name="Duarte C.M."/>
            <person name="Schmutz J."/>
            <person name="Reusch T.B.H."/>
            <person name="Van de Peer Y."/>
        </authorList>
    </citation>
    <scope>NUCLEOTIDE SEQUENCE [LARGE SCALE GENOMIC DNA]</scope>
    <source>
        <strain evidence="2">cv. Finnish</strain>
    </source>
</reference>
<dbReference type="OMA" id="NKVFCNS"/>